<dbReference type="SMART" id="SM00028">
    <property type="entry name" value="TPR"/>
    <property type="match status" value="5"/>
</dbReference>
<dbReference type="Gene3D" id="1.25.40.10">
    <property type="entry name" value="Tetratricopeptide repeat domain"/>
    <property type="match status" value="1"/>
</dbReference>
<evidence type="ECO:0000256" key="2">
    <source>
        <dbReference type="ARBA" id="ARBA00022803"/>
    </source>
</evidence>
<dbReference type="PANTHER" id="PTHR16193:SF0">
    <property type="entry name" value="TETRATRICOPEPTIDE REPEAT PROTEIN 27"/>
    <property type="match status" value="1"/>
</dbReference>
<keyword evidence="4" id="KW-1185">Reference proteome</keyword>
<evidence type="ECO:0000256" key="1">
    <source>
        <dbReference type="ARBA" id="ARBA00022737"/>
    </source>
</evidence>
<proteinExistence type="inferred from homology"/>
<dbReference type="InterPro" id="IPR011990">
    <property type="entry name" value="TPR-like_helical_dom_sf"/>
</dbReference>
<keyword evidence="1" id="KW-0677">Repeat</keyword>
<dbReference type="PANTHER" id="PTHR16193">
    <property type="entry name" value="TETRATRICOPEPTIDE REPEAT PROTEIN 27"/>
    <property type="match status" value="1"/>
</dbReference>
<name>A0A6J0BVU8_NEOLC</name>
<protein>
    <submittedName>
        <fullName evidence="5">Tetratricopeptide repeat protein 27 isoform X1</fullName>
    </submittedName>
</protein>
<dbReference type="SUPFAM" id="SSF48452">
    <property type="entry name" value="TPR-like"/>
    <property type="match status" value="1"/>
</dbReference>
<gene>
    <name evidence="5" type="primary">LOC107223236</name>
</gene>
<comment type="similarity">
    <text evidence="3">Belongs to the TTC27 family.</text>
</comment>
<reference evidence="5" key="1">
    <citation type="submission" date="2025-08" db="UniProtKB">
        <authorList>
            <consortium name="RefSeq"/>
        </authorList>
    </citation>
    <scope>IDENTIFICATION</scope>
    <source>
        <tissue evidence="5">Thorax and Abdomen</tissue>
    </source>
</reference>
<dbReference type="InterPro" id="IPR044244">
    <property type="entry name" value="TTC27/Emw1"/>
</dbReference>
<organism evidence="5">
    <name type="scientific">Neodiprion lecontei</name>
    <name type="common">Redheaded pine sawfly</name>
    <dbReference type="NCBI Taxonomy" id="441921"/>
    <lineage>
        <taxon>Eukaryota</taxon>
        <taxon>Metazoa</taxon>
        <taxon>Ecdysozoa</taxon>
        <taxon>Arthropoda</taxon>
        <taxon>Hexapoda</taxon>
        <taxon>Insecta</taxon>
        <taxon>Pterygota</taxon>
        <taxon>Neoptera</taxon>
        <taxon>Endopterygota</taxon>
        <taxon>Hymenoptera</taxon>
        <taxon>Tenthredinoidea</taxon>
        <taxon>Diprionidae</taxon>
        <taxon>Diprioninae</taxon>
        <taxon>Neodiprion</taxon>
    </lineage>
</organism>
<dbReference type="GeneID" id="107223236"/>
<dbReference type="AlphaFoldDB" id="A0A6J0BVU8"/>
<dbReference type="FunCoup" id="A0A6J0BVU8">
    <property type="interactions" value="2295"/>
</dbReference>
<dbReference type="InterPro" id="IPR019734">
    <property type="entry name" value="TPR_rpt"/>
</dbReference>
<dbReference type="RefSeq" id="XP_015518342.2">
    <property type="nucleotide sequence ID" value="XM_015662856.2"/>
</dbReference>
<keyword evidence="2" id="KW-0802">TPR repeat</keyword>
<dbReference type="InParanoid" id="A0A6J0BVU8"/>
<dbReference type="Proteomes" id="UP000829291">
    <property type="component" value="Chromosome 6"/>
</dbReference>
<dbReference type="OrthoDB" id="1936594at2759"/>
<evidence type="ECO:0000313" key="5">
    <source>
        <dbReference type="RefSeq" id="XP_015518342.2"/>
    </source>
</evidence>
<sequence length="804" mass="93026">MEKMHTEDLKNSEVKLITNFLDDSAPQALPSIEEFHMGHYEQILNNKFCSSYLKKFVNNNNLVKTLHDAVNDDPNCTFQLLSVGIASLLFFVQTNFTGPENTPDIDWLLGKREEALEFLHLEDECNENVKKPELLYLSKILLSNETLQNHHRTAAWWLFRANLLHQIVLEEASATLFKETEDLVEKISADDILSDEYLRTLFHVEAVQFYLYHRRIQNMEKHVEIAQHSAKLNMQLVGMLGKRTKYQQDEKAQLMLKVSMDKDNFPYRKCQDLPTALELKDDLRLERVEYSEPAEIIELGALEEAVVLAKYFQIQKSQPKDKLADEEVVPYLINVIENSSNWPLRMSSLCQRCILESNHKRTVERSMSQTEYLIEQLNSSKPLVSHRMDIFFASGMKPVWEVRQTLADLMLNLGMVKSALELYLHLRLWESVIVCYTILELRHKAAEIIQQEIDKKPTVKLWCLLGDSTQDTKCYETAWKLSGEKSSRAQRHWGLHYYSKQNYTEAVPHLKLSVELNNIQENIWIRLGFAALQIEDWKLAANAYRHYCALEQMNFEAWNNLAKAYIKLGDKPRAWRSLQDAVKCNFDRWEVWDNLMVVSIDLGHFSEVIRCYHRILELKAHHTDVQILKILTKAIITDITDADGNPASRLLQKALELFGHLTAAVPNNASIWQMYAELTATKNTEMDYQKAAQYLQRAHRTAVANPKWFKEVEATKDVLNLCADLAESYLKCAESGSPLQRRAMLGSAKLSLQGVVRKVKDQDWIGQKDIDESLANIEAYLTKILDELRKINVDSNYVSQNIVL</sequence>
<dbReference type="KEGG" id="nlo:107223236"/>
<evidence type="ECO:0000256" key="3">
    <source>
        <dbReference type="ARBA" id="ARBA00024020"/>
    </source>
</evidence>
<accession>A0A6J0BVU8</accession>
<evidence type="ECO:0000313" key="4">
    <source>
        <dbReference type="Proteomes" id="UP000829291"/>
    </source>
</evidence>